<accession>D0LKC1</accession>
<dbReference type="eggNOG" id="COG2220">
    <property type="taxonomic scope" value="Bacteria"/>
</dbReference>
<keyword evidence="4" id="KW-1185">Reference proteome</keyword>
<dbReference type="GO" id="GO:0016787">
    <property type="term" value="F:hydrolase activity"/>
    <property type="evidence" value="ECO:0007669"/>
    <property type="project" value="UniProtKB-KW"/>
</dbReference>
<dbReference type="GO" id="GO:0005737">
    <property type="term" value="C:cytoplasm"/>
    <property type="evidence" value="ECO:0007669"/>
    <property type="project" value="TreeGrafter"/>
</dbReference>
<feature type="compositionally biased region" description="Basic and acidic residues" evidence="1">
    <location>
        <begin position="334"/>
        <end position="345"/>
    </location>
</feature>
<evidence type="ECO:0000313" key="4">
    <source>
        <dbReference type="Proteomes" id="UP000001880"/>
    </source>
</evidence>
<dbReference type="RefSeq" id="WP_012825782.1">
    <property type="nucleotide sequence ID" value="NC_013440.1"/>
</dbReference>
<gene>
    <name evidence="3" type="ordered locus">Hoch_0516</name>
</gene>
<dbReference type="EMBL" id="CP001804">
    <property type="protein sequence ID" value="ACY13155.1"/>
    <property type="molecule type" value="Genomic_DNA"/>
</dbReference>
<evidence type="ECO:0000256" key="1">
    <source>
        <dbReference type="SAM" id="MobiDB-lite"/>
    </source>
</evidence>
<evidence type="ECO:0000313" key="3">
    <source>
        <dbReference type="EMBL" id="ACY13155.1"/>
    </source>
</evidence>
<proteinExistence type="predicted"/>
<dbReference type="Proteomes" id="UP000001880">
    <property type="component" value="Chromosome"/>
</dbReference>
<feature type="domain" description="Metallo-beta-lactamase" evidence="2">
    <location>
        <begin position="106"/>
        <end position="288"/>
    </location>
</feature>
<dbReference type="SUPFAM" id="SSF56281">
    <property type="entry name" value="Metallo-hydrolase/oxidoreductase"/>
    <property type="match status" value="1"/>
</dbReference>
<dbReference type="InterPro" id="IPR001279">
    <property type="entry name" value="Metallo-B-lactamas"/>
</dbReference>
<reference evidence="3 4" key="1">
    <citation type="journal article" date="2010" name="Stand. Genomic Sci.">
        <title>Complete genome sequence of Haliangium ochraceum type strain (SMP-2).</title>
        <authorList>
            <consortium name="US DOE Joint Genome Institute (JGI-PGF)"/>
            <person name="Ivanova N."/>
            <person name="Daum C."/>
            <person name="Lang E."/>
            <person name="Abt B."/>
            <person name="Kopitz M."/>
            <person name="Saunders E."/>
            <person name="Lapidus A."/>
            <person name="Lucas S."/>
            <person name="Glavina Del Rio T."/>
            <person name="Nolan M."/>
            <person name="Tice H."/>
            <person name="Copeland A."/>
            <person name="Cheng J.F."/>
            <person name="Chen F."/>
            <person name="Bruce D."/>
            <person name="Goodwin L."/>
            <person name="Pitluck S."/>
            <person name="Mavromatis K."/>
            <person name="Pati A."/>
            <person name="Mikhailova N."/>
            <person name="Chen A."/>
            <person name="Palaniappan K."/>
            <person name="Land M."/>
            <person name="Hauser L."/>
            <person name="Chang Y.J."/>
            <person name="Jeffries C.D."/>
            <person name="Detter J.C."/>
            <person name="Brettin T."/>
            <person name="Rohde M."/>
            <person name="Goker M."/>
            <person name="Bristow J."/>
            <person name="Markowitz V."/>
            <person name="Eisen J.A."/>
            <person name="Hugenholtz P."/>
            <person name="Kyrpides N.C."/>
            <person name="Klenk H.P."/>
        </authorList>
    </citation>
    <scope>NUCLEOTIDE SEQUENCE [LARGE SCALE GENOMIC DNA]</scope>
    <source>
        <strain evidence="4">DSM 14365 / CIP 107738 / JCM 11303 / AJ 13395 / SMP-2</strain>
    </source>
</reference>
<dbReference type="OrthoDB" id="9789133at2"/>
<dbReference type="KEGG" id="hoh:Hoch_0516"/>
<sequence>MHRSMPQAAQPATPSEGDDTAAASTRRGSSEVVLASERYQERKRALASAHRQRRVRRYRSLVSHWMSRWPRRPRPMAPATVPEVTPGQVSISFGGHATVLLRYAERTVLCDPMLGNWVKGAKRAAAPGLSAESLREVDLVLISHTHADHLHRPTLEQLPRSATLVLPPGGAAKVSGLGFARVVEIEVGQSIQDRGIDIATAPVRHGDQDAMRALSYIIRGDGPSIYFCGDSGYFSGFAEIGERHQPDIALLPIGGYFPLSFRERHMSPLDALYALEDLRARVMIPIHHGAFALSYERLDEPRRWLSELVAERRLEDFVIELAPGESRVFVPPRRQRESADAHGLRDPAVAAPTPAADTPPGPGAGPGSGRGPRSGRRADSQSDTRVRGLRGADKGATRGVVQPLPALRAALRIRESGLHPGSGPVWVHAAPMLSELAEQARTPAWAQPARARWEPVELGEIATPSPIADALIADAAAAEVAAAAAAAETAAADAVVAEEVAVDAILSETMVGSMPMRALTPEPDEIEPNELELGAIDDVPDFEFEAGVVLDAIVDPERVSASRHRASALLDDHEDARGIDAALDSLFAAV</sequence>
<name>D0LKC1_HALO1</name>
<feature type="compositionally biased region" description="Low complexity" evidence="1">
    <location>
        <begin position="346"/>
        <end position="356"/>
    </location>
</feature>
<organism evidence="3 4">
    <name type="scientific">Haliangium ochraceum (strain DSM 14365 / JCM 11303 / SMP-2)</name>
    <dbReference type="NCBI Taxonomy" id="502025"/>
    <lineage>
        <taxon>Bacteria</taxon>
        <taxon>Pseudomonadati</taxon>
        <taxon>Myxococcota</taxon>
        <taxon>Polyangia</taxon>
        <taxon>Haliangiales</taxon>
        <taxon>Kofleriaceae</taxon>
        <taxon>Haliangium</taxon>
    </lineage>
</organism>
<dbReference type="PANTHER" id="PTHR15032:SF36">
    <property type="entry name" value="METALLO-BETA-LACTAMASE DOMAIN-CONTAINING PROTEIN"/>
    <property type="match status" value="1"/>
</dbReference>
<feature type="region of interest" description="Disordered" evidence="1">
    <location>
        <begin position="1"/>
        <end position="36"/>
    </location>
</feature>
<dbReference type="AlphaFoldDB" id="D0LKC1"/>
<evidence type="ECO:0000259" key="2">
    <source>
        <dbReference type="Pfam" id="PF12706"/>
    </source>
</evidence>
<feature type="region of interest" description="Disordered" evidence="1">
    <location>
        <begin position="330"/>
        <end position="400"/>
    </location>
</feature>
<feature type="compositionally biased region" description="Basic and acidic residues" evidence="1">
    <location>
        <begin position="376"/>
        <end position="396"/>
    </location>
</feature>
<dbReference type="InterPro" id="IPR036866">
    <property type="entry name" value="RibonucZ/Hydroxyglut_hydro"/>
</dbReference>
<dbReference type="HOGENOM" id="CLU_462141_0_0_7"/>
<dbReference type="Pfam" id="PF12706">
    <property type="entry name" value="Lactamase_B_2"/>
    <property type="match status" value="1"/>
</dbReference>
<dbReference type="PANTHER" id="PTHR15032">
    <property type="entry name" value="N-ACYL-PHOSPHATIDYLETHANOLAMINE-HYDROLYZING PHOSPHOLIPASE D"/>
    <property type="match status" value="1"/>
</dbReference>
<dbReference type="Gene3D" id="3.60.15.10">
    <property type="entry name" value="Ribonuclease Z/Hydroxyacylglutathione hydrolase-like"/>
    <property type="match status" value="1"/>
</dbReference>
<keyword evidence="3" id="KW-0378">Hydrolase</keyword>
<dbReference type="STRING" id="502025.Hoch_0516"/>
<protein>
    <submittedName>
        <fullName evidence="3">Zn-dependent hydrolase of the beta-lactamase fold-like protein</fullName>
    </submittedName>
</protein>